<keyword evidence="2" id="KW-1185">Reference proteome</keyword>
<protein>
    <recommendedName>
        <fullName evidence="3">Alpha/beta hydrolase</fullName>
    </recommendedName>
</protein>
<proteinExistence type="predicted"/>
<dbReference type="EMBL" id="VICH01000005">
    <property type="protein sequence ID" value="TQV67818.1"/>
    <property type="molecule type" value="Genomic_DNA"/>
</dbReference>
<evidence type="ECO:0000313" key="2">
    <source>
        <dbReference type="Proteomes" id="UP000315816"/>
    </source>
</evidence>
<evidence type="ECO:0000313" key="1">
    <source>
        <dbReference type="EMBL" id="TQV67818.1"/>
    </source>
</evidence>
<dbReference type="InterPro" id="IPR029058">
    <property type="entry name" value="AB_hydrolase_fold"/>
</dbReference>
<evidence type="ECO:0008006" key="3">
    <source>
        <dbReference type="Google" id="ProtNLM"/>
    </source>
</evidence>
<comment type="caution">
    <text evidence="1">The sequence shown here is derived from an EMBL/GenBank/DDBJ whole genome shotgun (WGS) entry which is preliminary data.</text>
</comment>
<organism evidence="1 2">
    <name type="scientific">Aliiroseovarius halocynthiae</name>
    <dbReference type="NCBI Taxonomy" id="985055"/>
    <lineage>
        <taxon>Bacteria</taxon>
        <taxon>Pseudomonadati</taxon>
        <taxon>Pseudomonadota</taxon>
        <taxon>Alphaproteobacteria</taxon>
        <taxon>Rhodobacterales</taxon>
        <taxon>Paracoccaceae</taxon>
        <taxon>Aliiroseovarius</taxon>
    </lineage>
</organism>
<dbReference type="Gene3D" id="3.40.50.1820">
    <property type="entry name" value="alpha/beta hydrolase"/>
    <property type="match status" value="1"/>
</dbReference>
<dbReference type="AlphaFoldDB" id="A0A545SS75"/>
<accession>A0A545SS75</accession>
<dbReference type="Proteomes" id="UP000315816">
    <property type="component" value="Unassembled WGS sequence"/>
</dbReference>
<dbReference type="SUPFAM" id="SSF53474">
    <property type="entry name" value="alpha/beta-Hydrolases"/>
    <property type="match status" value="1"/>
</dbReference>
<sequence length="251" mass="28125">MESGLPKLLFDGEALRVVGSETDRSKLVVTLDRWRRDRNSFPEYQPSKTGLENGYGHISIRSSRNDWFLNSETEQLRSFLAQFCRDKESCAIGFSMGGYGALLFANALRLRRVLLFSPQYSIMPDKAPFEAGYLKEASTLDPTLDHLEAMDGGVRLQGVIAYDPRLTPQDRMHADRIRALHPDLRPVALPFGGHTAVQHFAGTNITNQIMRAFIEGDLCAGAIRGVHGLVGRSSSDYQTHLKAYLAKRQQR</sequence>
<reference evidence="1 2" key="1">
    <citation type="submission" date="2019-06" db="EMBL/GenBank/DDBJ databases">
        <title>A novel species of marine bacteria.</title>
        <authorList>
            <person name="Wang Y."/>
        </authorList>
    </citation>
    <scope>NUCLEOTIDE SEQUENCE [LARGE SCALE GENOMIC DNA]</scope>
    <source>
        <strain evidence="1 2">MA1-10</strain>
    </source>
</reference>
<name>A0A545SS75_9RHOB</name>
<gene>
    <name evidence="1" type="ORF">FIL88_08185</name>
</gene>